<accession>A0AA39QZT1</accession>
<sequence>MANPKHQSMPPRMIAPLRLDSTSIIRGDPEVSPSRSSIQSSGPSRVHTPSSSVPNTPLIAARPSSPEKRLPHPADPNSFLTALATQERRVLELKEELEKAEIELEKLKKQWASQEATRKRNELRHLEQLQPLNTSLASSSASQDEESTHVNKELGRRNRTSSGVKAFQRTVFSGSRHTRTLSLLSPKESAAGSHPPLHGKGPLKRPLERINDIVVPSTVHELGTSTDGPNVVAELYKGPSREIIVETGKQLVGDFRQGLWTFFDDLRQVTVGDEAASRTDPRVQSSLHSGNPTKRNGLRERGSNTKECANTSVESQREFDDAASKRSTGDPATEVGSKIAGPEVPAATTRTSTTEYDLQRNTNNSSSDSDDDGWENWDTSTSKNSTPRRTDALYVVDSVASPLTAKSSPRTSMSSSEATPRSTKSVISAEKRDDIPWPALKKLSPSRLSRTASTLMGEWEKSLATHTSNGADSSLKIGSKEQKAD</sequence>
<organism evidence="4 5">
    <name type="scientific">Cladonia borealis</name>
    <dbReference type="NCBI Taxonomy" id="184061"/>
    <lineage>
        <taxon>Eukaryota</taxon>
        <taxon>Fungi</taxon>
        <taxon>Dikarya</taxon>
        <taxon>Ascomycota</taxon>
        <taxon>Pezizomycotina</taxon>
        <taxon>Lecanoromycetes</taxon>
        <taxon>OSLEUM clade</taxon>
        <taxon>Lecanoromycetidae</taxon>
        <taxon>Lecanorales</taxon>
        <taxon>Lecanorineae</taxon>
        <taxon>Cladoniaceae</taxon>
        <taxon>Cladonia</taxon>
    </lineage>
</organism>
<evidence type="ECO:0000256" key="1">
    <source>
        <dbReference type="SAM" id="Coils"/>
    </source>
</evidence>
<feature type="compositionally biased region" description="Polar residues" evidence="2">
    <location>
        <begin position="377"/>
        <end position="387"/>
    </location>
</feature>
<evidence type="ECO:0000313" key="4">
    <source>
        <dbReference type="EMBL" id="KAK0510728.1"/>
    </source>
</evidence>
<dbReference type="AlphaFoldDB" id="A0AA39QZT1"/>
<proteinExistence type="predicted"/>
<keyword evidence="5" id="KW-1185">Reference proteome</keyword>
<feature type="compositionally biased region" description="Polar residues" evidence="2">
    <location>
        <begin position="348"/>
        <end position="364"/>
    </location>
</feature>
<feature type="compositionally biased region" description="Basic and acidic residues" evidence="2">
    <location>
        <begin position="315"/>
        <end position="328"/>
    </location>
</feature>
<comment type="caution">
    <text evidence="4">The sequence shown here is derived from an EMBL/GenBank/DDBJ whole genome shotgun (WGS) entry which is preliminary data.</text>
</comment>
<feature type="compositionally biased region" description="Low complexity" evidence="2">
    <location>
        <begin position="32"/>
        <end position="45"/>
    </location>
</feature>
<dbReference type="EMBL" id="JAFEKC020000015">
    <property type="protein sequence ID" value="KAK0510728.1"/>
    <property type="molecule type" value="Genomic_DNA"/>
</dbReference>
<dbReference type="InterPro" id="IPR025122">
    <property type="entry name" value="DUF4048"/>
</dbReference>
<feature type="compositionally biased region" description="Polar residues" evidence="2">
    <location>
        <begin position="404"/>
        <end position="426"/>
    </location>
</feature>
<feature type="compositionally biased region" description="Polar residues" evidence="2">
    <location>
        <begin position="305"/>
        <end position="314"/>
    </location>
</feature>
<feature type="region of interest" description="Disordered" evidence="2">
    <location>
        <begin position="134"/>
        <end position="169"/>
    </location>
</feature>
<evidence type="ECO:0000259" key="3">
    <source>
        <dbReference type="Pfam" id="PF13257"/>
    </source>
</evidence>
<keyword evidence="1" id="KW-0175">Coiled coil</keyword>
<feature type="coiled-coil region" evidence="1">
    <location>
        <begin position="83"/>
        <end position="117"/>
    </location>
</feature>
<evidence type="ECO:0000256" key="2">
    <source>
        <dbReference type="SAM" id="MobiDB-lite"/>
    </source>
</evidence>
<feature type="domain" description="DUF4048" evidence="3">
    <location>
        <begin position="239"/>
        <end position="388"/>
    </location>
</feature>
<dbReference type="Proteomes" id="UP001166286">
    <property type="component" value="Unassembled WGS sequence"/>
</dbReference>
<feature type="region of interest" description="Disordered" evidence="2">
    <location>
        <begin position="185"/>
        <end position="204"/>
    </location>
</feature>
<reference evidence="4" key="1">
    <citation type="submission" date="2023-03" db="EMBL/GenBank/DDBJ databases">
        <title>Complete genome of Cladonia borealis.</title>
        <authorList>
            <person name="Park H."/>
        </authorList>
    </citation>
    <scope>NUCLEOTIDE SEQUENCE</scope>
    <source>
        <strain evidence="4">ANT050790</strain>
    </source>
</reference>
<protein>
    <recommendedName>
        <fullName evidence="3">DUF4048 domain-containing protein</fullName>
    </recommendedName>
</protein>
<feature type="compositionally biased region" description="Basic and acidic residues" evidence="2">
    <location>
        <begin position="146"/>
        <end position="156"/>
    </location>
</feature>
<feature type="region of interest" description="Disordered" evidence="2">
    <location>
        <begin position="1"/>
        <end position="78"/>
    </location>
</feature>
<name>A0AA39QZT1_9LECA</name>
<evidence type="ECO:0000313" key="5">
    <source>
        <dbReference type="Proteomes" id="UP001166286"/>
    </source>
</evidence>
<dbReference type="Pfam" id="PF13257">
    <property type="entry name" value="DUF4048"/>
    <property type="match status" value="1"/>
</dbReference>
<feature type="compositionally biased region" description="Polar residues" evidence="2">
    <location>
        <begin position="282"/>
        <end position="294"/>
    </location>
</feature>
<gene>
    <name evidence="4" type="ORF">JMJ35_007160</name>
</gene>
<feature type="region of interest" description="Disordered" evidence="2">
    <location>
        <begin position="274"/>
        <end position="485"/>
    </location>
</feature>